<organism evidence="1 2">
    <name type="scientific">Chitinophaga pinensis (strain ATCC 43595 / DSM 2588 / LMG 13176 / NBRC 15968 / NCIMB 11800 / UQM 2034)</name>
    <dbReference type="NCBI Taxonomy" id="485918"/>
    <lineage>
        <taxon>Bacteria</taxon>
        <taxon>Pseudomonadati</taxon>
        <taxon>Bacteroidota</taxon>
        <taxon>Chitinophagia</taxon>
        <taxon>Chitinophagales</taxon>
        <taxon>Chitinophagaceae</taxon>
        <taxon>Chitinophaga</taxon>
    </lineage>
</organism>
<gene>
    <name evidence="1" type="ordered locus">Cpin_3863</name>
</gene>
<dbReference type="KEGG" id="cpi:Cpin_3863"/>
<proteinExistence type="predicted"/>
<accession>A0A979GXP8</accession>
<dbReference type="EMBL" id="CP001699">
    <property type="protein sequence ID" value="ACU61325.1"/>
    <property type="molecule type" value="Genomic_DNA"/>
</dbReference>
<name>A0A979GXP8_CHIPD</name>
<dbReference type="RefSeq" id="WP_012791498.1">
    <property type="nucleotide sequence ID" value="NC_013132.1"/>
</dbReference>
<dbReference type="OrthoDB" id="9796786at2"/>
<sequence length="94" mass="11430">MDKAAKLKLRQFIEDNVPFYELKKVGFWPRGTKKNDYEKIADRWCQFFNLKSIYEYGVKVEEWMSKGRKPDRPEHWPKLKIDVTDMLSKDSWLN</sequence>
<dbReference type="AlphaFoldDB" id="A0A979GXP8"/>
<dbReference type="Proteomes" id="UP000002215">
    <property type="component" value="Chromosome"/>
</dbReference>
<reference evidence="1 2" key="2">
    <citation type="journal article" date="2010" name="Stand. Genomic Sci.">
        <title>Complete genome sequence of Chitinophaga pinensis type strain (UQM 2034).</title>
        <authorList>
            <person name="Glavina Del Rio T."/>
            <person name="Abt B."/>
            <person name="Spring S."/>
            <person name="Lapidus A."/>
            <person name="Nolan M."/>
            <person name="Tice H."/>
            <person name="Copeland A."/>
            <person name="Cheng J.F."/>
            <person name="Chen F."/>
            <person name="Bruce D."/>
            <person name="Goodwin L."/>
            <person name="Pitluck S."/>
            <person name="Ivanova N."/>
            <person name="Mavromatis K."/>
            <person name="Mikhailova N."/>
            <person name="Pati A."/>
            <person name="Chen A."/>
            <person name="Palaniappan K."/>
            <person name="Land M."/>
            <person name="Hauser L."/>
            <person name="Chang Y.J."/>
            <person name="Jeffries C.D."/>
            <person name="Chain P."/>
            <person name="Saunders E."/>
            <person name="Detter J.C."/>
            <person name="Brettin T."/>
            <person name="Rohde M."/>
            <person name="Goker M."/>
            <person name="Bristow J."/>
            <person name="Eisen J.A."/>
            <person name="Markowitz V."/>
            <person name="Hugenholtz P."/>
            <person name="Kyrpides N.C."/>
            <person name="Klenk H.P."/>
            <person name="Lucas S."/>
        </authorList>
    </citation>
    <scope>NUCLEOTIDE SEQUENCE [LARGE SCALE GENOMIC DNA]</scope>
    <source>
        <strain evidence="2">ATCC 43595 / DSM 2588 / LMG 13176 / NBRC 15968 / NCIMB 11800 / UQM 2034</strain>
    </source>
</reference>
<reference evidence="2" key="1">
    <citation type="submission" date="2009-08" db="EMBL/GenBank/DDBJ databases">
        <title>The complete genome of Chitinophaga pinensis DSM 2588.</title>
        <authorList>
            <consortium name="US DOE Joint Genome Institute (JGI-PGF)"/>
            <person name="Lucas S."/>
            <person name="Copeland A."/>
            <person name="Lapidus A."/>
            <person name="Glavina del Rio T."/>
            <person name="Dalin E."/>
            <person name="Tice H."/>
            <person name="Bruce D."/>
            <person name="Goodwin L."/>
            <person name="Pitluck S."/>
            <person name="Kyrpides N."/>
            <person name="Mavromatis K."/>
            <person name="Ivanova N."/>
            <person name="Mikhailova N."/>
            <person name="Sims D."/>
            <person name="Meinche L."/>
            <person name="Brettin T."/>
            <person name="Detter J.C."/>
            <person name="Han C."/>
            <person name="Larimer F."/>
            <person name="Land M."/>
            <person name="Hauser L."/>
            <person name="Markowitz V."/>
            <person name="Cheng J.-F."/>
            <person name="Hugenholtz P."/>
            <person name="Woyke T."/>
            <person name="Wu D."/>
            <person name="Spring S."/>
            <person name="Klenk H.-P."/>
            <person name="Eisen J.A."/>
        </authorList>
    </citation>
    <scope>NUCLEOTIDE SEQUENCE [LARGE SCALE GENOMIC DNA]</scope>
    <source>
        <strain evidence="2">ATCC 43595 / DSM 2588 / LMG 13176 / NBRC 15968 / NCIMB 11800 / UQM 2034</strain>
    </source>
</reference>
<evidence type="ECO:0000313" key="2">
    <source>
        <dbReference type="Proteomes" id="UP000002215"/>
    </source>
</evidence>
<protein>
    <submittedName>
        <fullName evidence="1">Uncharacterized protein</fullName>
    </submittedName>
</protein>
<evidence type="ECO:0000313" key="1">
    <source>
        <dbReference type="EMBL" id="ACU61325.1"/>
    </source>
</evidence>